<protein>
    <recommendedName>
        <fullName evidence="3">DUF1963 domain-containing protein</fullName>
    </recommendedName>
</protein>
<name>A0A510KQ68_9FUSO</name>
<evidence type="ECO:0000313" key="2">
    <source>
        <dbReference type="Proteomes" id="UP000321944"/>
    </source>
</evidence>
<dbReference type="PANTHER" id="PTHR36436:SF6">
    <property type="entry name" value="SLL5081 PROTEIN"/>
    <property type="match status" value="1"/>
</dbReference>
<accession>A0A510KQ68</accession>
<dbReference type="OrthoDB" id="57088at2"/>
<dbReference type="InterPro" id="IPR015315">
    <property type="entry name" value="DUF1963"/>
</dbReference>
<dbReference type="InterPro" id="IPR035948">
    <property type="entry name" value="YwqG-like_sf"/>
</dbReference>
<dbReference type="Gene3D" id="2.30.320.10">
    <property type="entry name" value="YwqG-like"/>
    <property type="match status" value="1"/>
</dbReference>
<dbReference type="PANTHER" id="PTHR36436">
    <property type="entry name" value="SLL5081 PROTEIN"/>
    <property type="match status" value="1"/>
</dbReference>
<dbReference type="Proteomes" id="UP000321944">
    <property type="component" value="Chromosome"/>
</dbReference>
<dbReference type="SUPFAM" id="SSF103032">
    <property type="entry name" value="Hypothetical protein YwqG"/>
    <property type="match status" value="1"/>
</dbReference>
<sequence>MDDKEIKMDDEYVQKFYEEIREDYEKNSPTKTFAKINLVEDKLKITDSKIVGLPYLPKGAEFPKAPNGEEMLMIAQINCEDLKGLKDFPQKGILQFFVFDDDDAMFGLDFDNPTVQDTFRVIYYDEIKEFYDEKELENIYKPHNYEESFLTNNNESYKIKFELRTEKERFEEAIYNVFDKLCKEKNLEQHQEDWLYRKILNIEMEYSEEPHSQCDGFAFFTQSDPREFEEKYKKYDTVLFQLDSEYDENTKKWKVCIGDAGVLNFFINREKLKNKDFTEILYNWDCY</sequence>
<gene>
    <name evidence="1" type="ORF">JMUB3936_0047</name>
</gene>
<organism evidence="1 2">
    <name type="scientific">Leptotrichia wadei</name>
    <dbReference type="NCBI Taxonomy" id="157687"/>
    <lineage>
        <taxon>Bacteria</taxon>
        <taxon>Fusobacteriati</taxon>
        <taxon>Fusobacteriota</taxon>
        <taxon>Fusobacteriia</taxon>
        <taxon>Fusobacteriales</taxon>
        <taxon>Leptotrichiaceae</taxon>
        <taxon>Leptotrichia</taxon>
    </lineage>
</organism>
<evidence type="ECO:0008006" key="3">
    <source>
        <dbReference type="Google" id="ProtNLM"/>
    </source>
</evidence>
<dbReference type="RefSeq" id="WP_147002680.1">
    <property type="nucleotide sequence ID" value="NZ_AP019841.1"/>
</dbReference>
<proteinExistence type="predicted"/>
<reference evidence="1 2" key="1">
    <citation type="submission" date="2019-07" db="EMBL/GenBank/DDBJ databases">
        <title>Complete Genome Sequence of Leptotrichia wadei Strain JMUB3936.</title>
        <authorList>
            <person name="Watanabe S."/>
            <person name="Cui L."/>
        </authorList>
    </citation>
    <scope>NUCLEOTIDE SEQUENCE [LARGE SCALE GENOMIC DNA]</scope>
    <source>
        <strain evidence="1 2">JMUB3936</strain>
    </source>
</reference>
<dbReference type="AlphaFoldDB" id="A0A510KQ68"/>
<dbReference type="EMBL" id="AP019841">
    <property type="protein sequence ID" value="BBM53784.1"/>
    <property type="molecule type" value="Genomic_DNA"/>
</dbReference>
<dbReference type="Pfam" id="PF09234">
    <property type="entry name" value="DUF1963"/>
    <property type="match status" value="1"/>
</dbReference>
<evidence type="ECO:0000313" key="1">
    <source>
        <dbReference type="EMBL" id="BBM53784.1"/>
    </source>
</evidence>